<name>M1DTH1_SOLTU</name>
<accession>M1DTH1</accession>
<dbReference type="HOGENOM" id="CLU_2113289_0_0_1"/>
<evidence type="ECO:0000313" key="3">
    <source>
        <dbReference type="Proteomes" id="UP000011115"/>
    </source>
</evidence>
<dbReference type="AlphaFoldDB" id="M1DTH1"/>
<evidence type="ECO:0000256" key="1">
    <source>
        <dbReference type="SAM" id="MobiDB-lite"/>
    </source>
</evidence>
<feature type="compositionally biased region" description="Basic and acidic residues" evidence="1">
    <location>
        <begin position="49"/>
        <end position="60"/>
    </location>
</feature>
<evidence type="ECO:0000313" key="2">
    <source>
        <dbReference type="EnsemblPlants" id="PGSC0003DMT400094130"/>
    </source>
</evidence>
<reference evidence="2" key="2">
    <citation type="submission" date="2015-06" db="UniProtKB">
        <authorList>
            <consortium name="EnsemblPlants"/>
        </authorList>
    </citation>
    <scope>IDENTIFICATION</scope>
    <source>
        <strain evidence="2">DM1-3 516 R44</strain>
    </source>
</reference>
<keyword evidence="3" id="KW-1185">Reference proteome</keyword>
<organism evidence="2 3">
    <name type="scientific">Solanum tuberosum</name>
    <name type="common">Potato</name>
    <dbReference type="NCBI Taxonomy" id="4113"/>
    <lineage>
        <taxon>Eukaryota</taxon>
        <taxon>Viridiplantae</taxon>
        <taxon>Streptophyta</taxon>
        <taxon>Embryophyta</taxon>
        <taxon>Tracheophyta</taxon>
        <taxon>Spermatophyta</taxon>
        <taxon>Magnoliopsida</taxon>
        <taxon>eudicotyledons</taxon>
        <taxon>Gunneridae</taxon>
        <taxon>Pentapetalae</taxon>
        <taxon>asterids</taxon>
        <taxon>lamiids</taxon>
        <taxon>Solanales</taxon>
        <taxon>Solanaceae</taxon>
        <taxon>Solanoideae</taxon>
        <taxon>Solaneae</taxon>
        <taxon>Solanum</taxon>
    </lineage>
</organism>
<feature type="region of interest" description="Disordered" evidence="1">
    <location>
        <begin position="1"/>
        <end position="60"/>
    </location>
</feature>
<dbReference type="PaxDb" id="4113-PGSC0003DMT400094130"/>
<dbReference type="Gramene" id="PGSC0003DMT400094130">
    <property type="protein sequence ID" value="PGSC0003DMT400094130"/>
    <property type="gene ID" value="PGSC0003DMG400043701"/>
</dbReference>
<evidence type="ECO:0008006" key="4">
    <source>
        <dbReference type="Google" id="ProtNLM"/>
    </source>
</evidence>
<sequence length="115" mass="12993">MVKRGKWASPRTQNGPWTLHGTLDSPFRGPRSVLGIMNNHPRLPRKGSPRRDPRRPVDMGPRRAYVRRNVNENVEREVPQAPPQAPQVPIDPLAEQVTNDEFLSAFHTLAQAMTA</sequence>
<dbReference type="Proteomes" id="UP000011115">
    <property type="component" value="Unassembled WGS sequence"/>
</dbReference>
<reference evidence="3" key="1">
    <citation type="journal article" date="2011" name="Nature">
        <title>Genome sequence and analysis of the tuber crop potato.</title>
        <authorList>
            <consortium name="The Potato Genome Sequencing Consortium"/>
        </authorList>
    </citation>
    <scope>NUCLEOTIDE SEQUENCE [LARGE SCALE GENOMIC DNA]</scope>
    <source>
        <strain evidence="3">cv. DM1-3 516 R44</strain>
    </source>
</reference>
<dbReference type="InParanoid" id="M1DTH1"/>
<proteinExistence type="predicted"/>
<dbReference type="EnsemblPlants" id="PGSC0003DMT400094130">
    <property type="protein sequence ID" value="PGSC0003DMT400094130"/>
    <property type="gene ID" value="PGSC0003DMG400043701"/>
</dbReference>
<protein>
    <recommendedName>
        <fullName evidence="4">Gag-pol polyprotein</fullName>
    </recommendedName>
</protein>